<evidence type="ECO:0008006" key="10">
    <source>
        <dbReference type="Google" id="ProtNLM"/>
    </source>
</evidence>
<evidence type="ECO:0000256" key="5">
    <source>
        <dbReference type="ARBA" id="ARBA00023128"/>
    </source>
</evidence>
<dbReference type="OrthoDB" id="1890565at2759"/>
<reference evidence="8 9" key="1">
    <citation type="submission" date="2017-09" db="EMBL/GenBank/DDBJ databases">
        <title>WGS assembly of Aquilegia coerulea Goldsmith.</title>
        <authorList>
            <person name="Hodges S."/>
            <person name="Kramer E."/>
            <person name="Nordborg M."/>
            <person name="Tomkins J."/>
            <person name="Borevitz J."/>
            <person name="Derieg N."/>
            <person name="Yan J."/>
            <person name="Mihaltcheva S."/>
            <person name="Hayes R.D."/>
            <person name="Rokhsar D."/>
        </authorList>
    </citation>
    <scope>NUCLEOTIDE SEQUENCE [LARGE SCALE GENOMIC DNA]</scope>
    <source>
        <strain evidence="9">cv. Goldsmith</strain>
    </source>
</reference>
<keyword evidence="3" id="KW-0677">Repeat</keyword>
<evidence type="ECO:0000256" key="6">
    <source>
        <dbReference type="PROSITE-ProRule" id="PRU00708"/>
    </source>
</evidence>
<dbReference type="PROSITE" id="PS51375">
    <property type="entry name" value="PPR"/>
    <property type="match status" value="2"/>
</dbReference>
<evidence type="ECO:0000256" key="1">
    <source>
        <dbReference type="ARBA" id="ARBA00004173"/>
    </source>
</evidence>
<keyword evidence="9" id="KW-1185">Reference proteome</keyword>
<evidence type="ECO:0000256" key="2">
    <source>
        <dbReference type="ARBA" id="ARBA00007626"/>
    </source>
</evidence>
<keyword evidence="5" id="KW-0496">Mitochondrion</keyword>
<evidence type="ECO:0000256" key="3">
    <source>
        <dbReference type="ARBA" id="ARBA00022737"/>
    </source>
</evidence>
<dbReference type="EMBL" id="KZ305025">
    <property type="protein sequence ID" value="PIA55311.1"/>
    <property type="molecule type" value="Genomic_DNA"/>
</dbReference>
<dbReference type="Pfam" id="PF13041">
    <property type="entry name" value="PPR_2"/>
    <property type="match status" value="1"/>
</dbReference>
<name>A0A2G5EHZ0_AQUCA</name>
<dbReference type="GO" id="GO:0005739">
    <property type="term" value="C:mitochondrion"/>
    <property type="evidence" value="ECO:0007669"/>
    <property type="project" value="UniProtKB-SubCell"/>
</dbReference>
<dbReference type="AlphaFoldDB" id="A0A2G5EHZ0"/>
<comment type="similarity">
    <text evidence="2">Belongs to the PPR family. P subfamily.</text>
</comment>
<evidence type="ECO:0000256" key="4">
    <source>
        <dbReference type="ARBA" id="ARBA00022946"/>
    </source>
</evidence>
<dbReference type="PANTHER" id="PTHR45717:SF10">
    <property type="entry name" value="OS10G0501000 PROTEIN"/>
    <property type="match status" value="1"/>
</dbReference>
<accession>A0A2G5EHZ0</accession>
<sequence>PNKPAAKSKRDTLFSRISPISSSNLSVSIVPILEQWIEEGKSIKRLEIVHLIKQFRVFKRYKHALEISQWMSDRNYLVLSPGDVSVRLDLISKVNGIEQAEKYFDDIPTKLKTFPVYSALLNCYAQSKSVEKTEAVMQQMRELEIAMSPLAYNVLLNLYSQLGQYEKLDVLMEEMENKGVHPDKFTYSIRLSAYAATSDIDGMEKTFQRMSLDPEVDMDWSCYVIPANGYVKAGLNDKALGMLKQSEELITEKKKRVAYEFLLTMYAGAGSKENLYRIWKLYKSSEKVYNKAYLCMIGSLLKLDDIAGAEKILEEWENGDTIYDSRVPNLLIAAYCKDGLLEKAEMLVVEGIEKGNKPCPNTWEILATGYLKANQMPQAVKNLRAAYLATRPGWKPNRETLTSCLVYLKQQGDVKQAKELVNLLGAAGNLSTNICKKLQDYIYNRTTEIDIMNEMDGDGSNNDDDNTDDITKEAAM</sequence>
<dbReference type="InParanoid" id="A0A2G5EHZ0"/>
<dbReference type="Gene3D" id="1.25.40.10">
    <property type="entry name" value="Tetratricopeptide repeat domain"/>
    <property type="match status" value="2"/>
</dbReference>
<evidence type="ECO:0000256" key="7">
    <source>
        <dbReference type="SAM" id="MobiDB-lite"/>
    </source>
</evidence>
<gene>
    <name evidence="8" type="ORF">AQUCO_00800204v1</name>
</gene>
<dbReference type="FunCoup" id="A0A2G5EHZ0">
    <property type="interactions" value="109"/>
</dbReference>
<dbReference type="InterPro" id="IPR011990">
    <property type="entry name" value="TPR-like_helical_dom_sf"/>
</dbReference>
<dbReference type="InterPro" id="IPR002885">
    <property type="entry name" value="PPR_rpt"/>
</dbReference>
<feature type="region of interest" description="Disordered" evidence="7">
    <location>
        <begin position="453"/>
        <end position="476"/>
    </location>
</feature>
<proteinExistence type="inferred from homology"/>
<comment type="subcellular location">
    <subcellularLocation>
        <location evidence="1">Mitochondrion</location>
    </subcellularLocation>
</comment>
<dbReference type="PANTHER" id="PTHR45717">
    <property type="entry name" value="OS12G0527900 PROTEIN"/>
    <property type="match status" value="1"/>
</dbReference>
<evidence type="ECO:0000313" key="9">
    <source>
        <dbReference type="Proteomes" id="UP000230069"/>
    </source>
</evidence>
<dbReference type="Pfam" id="PF01535">
    <property type="entry name" value="PPR"/>
    <property type="match status" value="2"/>
</dbReference>
<evidence type="ECO:0000313" key="8">
    <source>
        <dbReference type="EMBL" id="PIA55311.1"/>
    </source>
</evidence>
<protein>
    <recommendedName>
        <fullName evidence="10">Pentacotripeptide-repeat region of PRORP domain-containing protein</fullName>
    </recommendedName>
</protein>
<dbReference type="STRING" id="218851.A0A2G5EHZ0"/>
<feature type="compositionally biased region" description="Acidic residues" evidence="7">
    <location>
        <begin position="453"/>
        <end position="468"/>
    </location>
</feature>
<dbReference type="FunFam" id="1.25.40.10:FF:000385">
    <property type="entry name" value="Pentatricopeptide repeat-containing protein mitochondrial"/>
    <property type="match status" value="1"/>
</dbReference>
<keyword evidence="4" id="KW-0809">Transit peptide</keyword>
<feature type="repeat" description="PPR" evidence="6">
    <location>
        <begin position="148"/>
        <end position="182"/>
    </location>
</feature>
<organism evidence="8 9">
    <name type="scientific">Aquilegia coerulea</name>
    <name type="common">Rocky mountain columbine</name>
    <dbReference type="NCBI Taxonomy" id="218851"/>
    <lineage>
        <taxon>Eukaryota</taxon>
        <taxon>Viridiplantae</taxon>
        <taxon>Streptophyta</taxon>
        <taxon>Embryophyta</taxon>
        <taxon>Tracheophyta</taxon>
        <taxon>Spermatophyta</taxon>
        <taxon>Magnoliopsida</taxon>
        <taxon>Ranunculales</taxon>
        <taxon>Ranunculaceae</taxon>
        <taxon>Thalictroideae</taxon>
        <taxon>Aquilegia</taxon>
    </lineage>
</organism>
<dbReference type="Proteomes" id="UP000230069">
    <property type="component" value="Unassembled WGS sequence"/>
</dbReference>
<feature type="non-terminal residue" evidence="8">
    <location>
        <position position="1"/>
    </location>
</feature>
<dbReference type="GO" id="GO:0003729">
    <property type="term" value="F:mRNA binding"/>
    <property type="evidence" value="ECO:0007669"/>
    <property type="project" value="UniProtKB-ARBA"/>
</dbReference>
<feature type="repeat" description="PPR" evidence="6">
    <location>
        <begin position="324"/>
        <end position="358"/>
    </location>
</feature>
<dbReference type="NCBIfam" id="TIGR00756">
    <property type="entry name" value="PPR"/>
    <property type="match status" value="2"/>
</dbReference>